<keyword evidence="13" id="KW-1185">Reference proteome</keyword>
<feature type="chain" id="PRO_5006994371" description="Peroxidase" evidence="10">
    <location>
        <begin position="20"/>
        <end position="298"/>
    </location>
</feature>
<evidence type="ECO:0000259" key="11">
    <source>
        <dbReference type="PROSITE" id="PS50873"/>
    </source>
</evidence>
<comment type="cofactor">
    <cofactor evidence="2">
        <name>Ca(2+)</name>
        <dbReference type="ChEBI" id="CHEBI:29108"/>
    </cofactor>
</comment>
<dbReference type="EC" id="1.11.1.-" evidence="10"/>
<dbReference type="InterPro" id="IPR019793">
    <property type="entry name" value="Peroxidases_heam-ligand_BS"/>
</dbReference>
<keyword evidence="6" id="KW-0479">Metal-binding</keyword>
<dbReference type="SUPFAM" id="SSF48113">
    <property type="entry name" value="Heme-dependent peroxidases"/>
    <property type="match status" value="1"/>
</dbReference>
<evidence type="ECO:0000313" key="12">
    <source>
        <dbReference type="EMBL" id="EUC42396.1"/>
    </source>
</evidence>
<dbReference type="PRINTS" id="PR00458">
    <property type="entry name" value="PEROXIDASE"/>
</dbReference>
<feature type="signal peptide" evidence="10">
    <location>
        <begin position="1"/>
        <end position="19"/>
    </location>
</feature>
<dbReference type="KEGG" id="bor:COCMIDRAFT_103568"/>
<evidence type="ECO:0000256" key="3">
    <source>
        <dbReference type="ARBA" id="ARBA00001970"/>
    </source>
</evidence>
<dbReference type="GO" id="GO:0140825">
    <property type="term" value="F:lactoperoxidase activity"/>
    <property type="evidence" value="ECO:0007669"/>
    <property type="project" value="UniProtKB-EC"/>
</dbReference>
<comment type="cofactor">
    <cofactor evidence="3">
        <name>heme b</name>
        <dbReference type="ChEBI" id="CHEBI:60344"/>
    </cofactor>
</comment>
<evidence type="ECO:0000256" key="1">
    <source>
        <dbReference type="ARBA" id="ARBA00000189"/>
    </source>
</evidence>
<feature type="domain" description="Plant heme peroxidase family profile" evidence="11">
    <location>
        <begin position="29"/>
        <end position="176"/>
    </location>
</feature>
<comment type="catalytic activity">
    <reaction evidence="1">
        <text>2 a phenolic donor + H2O2 = 2 a phenolic radical donor + 2 H2O</text>
        <dbReference type="Rhea" id="RHEA:56136"/>
        <dbReference type="ChEBI" id="CHEBI:15377"/>
        <dbReference type="ChEBI" id="CHEBI:16240"/>
        <dbReference type="ChEBI" id="CHEBI:139520"/>
        <dbReference type="ChEBI" id="CHEBI:139521"/>
        <dbReference type="EC" id="1.11.1.7"/>
    </reaction>
</comment>
<name>W6ZFW3_COCMI</name>
<dbReference type="PANTHER" id="PTHR31517:SF48">
    <property type="entry name" value="PEROXIDASE 16-RELATED"/>
    <property type="match status" value="1"/>
</dbReference>
<dbReference type="PROSITE" id="PS00435">
    <property type="entry name" value="PEROXIDASE_1"/>
    <property type="match status" value="1"/>
</dbReference>
<protein>
    <recommendedName>
        <fullName evidence="10">Peroxidase</fullName>
        <ecNumber evidence="10">1.11.1.-</ecNumber>
    </recommendedName>
</protein>
<evidence type="ECO:0000256" key="4">
    <source>
        <dbReference type="ARBA" id="ARBA00022559"/>
    </source>
</evidence>
<evidence type="ECO:0000256" key="7">
    <source>
        <dbReference type="ARBA" id="ARBA00023002"/>
    </source>
</evidence>
<dbReference type="HOGENOM" id="CLU_041038_0_1_1"/>
<evidence type="ECO:0000256" key="6">
    <source>
        <dbReference type="ARBA" id="ARBA00022723"/>
    </source>
</evidence>
<gene>
    <name evidence="12" type="ORF">COCMIDRAFT_103568</name>
</gene>
<organism evidence="12 13">
    <name type="scientific">Bipolaris oryzae ATCC 44560</name>
    <dbReference type="NCBI Taxonomy" id="930090"/>
    <lineage>
        <taxon>Eukaryota</taxon>
        <taxon>Fungi</taxon>
        <taxon>Dikarya</taxon>
        <taxon>Ascomycota</taxon>
        <taxon>Pezizomycotina</taxon>
        <taxon>Dothideomycetes</taxon>
        <taxon>Pleosporomycetidae</taxon>
        <taxon>Pleosporales</taxon>
        <taxon>Pleosporineae</taxon>
        <taxon>Pleosporaceae</taxon>
        <taxon>Bipolaris</taxon>
    </lineage>
</organism>
<evidence type="ECO:0000256" key="5">
    <source>
        <dbReference type="ARBA" id="ARBA00022617"/>
    </source>
</evidence>
<dbReference type="InterPro" id="IPR010255">
    <property type="entry name" value="Haem_peroxidase_sf"/>
</dbReference>
<keyword evidence="4 10" id="KW-0575">Peroxidase</keyword>
<evidence type="ECO:0000256" key="8">
    <source>
        <dbReference type="ARBA" id="ARBA00023004"/>
    </source>
</evidence>
<dbReference type="Proteomes" id="UP000054032">
    <property type="component" value="Unassembled WGS sequence"/>
</dbReference>
<dbReference type="GO" id="GO:0020037">
    <property type="term" value="F:heme binding"/>
    <property type="evidence" value="ECO:0007669"/>
    <property type="project" value="UniProtKB-UniRule"/>
</dbReference>
<proteinExistence type="inferred from homology"/>
<evidence type="ECO:0000256" key="2">
    <source>
        <dbReference type="ARBA" id="ARBA00001913"/>
    </source>
</evidence>
<dbReference type="GeneID" id="19118335"/>
<keyword evidence="8" id="KW-0408">Iron</keyword>
<dbReference type="AlphaFoldDB" id="W6ZFW3"/>
<dbReference type="PROSITE" id="PS00436">
    <property type="entry name" value="PEROXIDASE_2"/>
    <property type="match status" value="1"/>
</dbReference>
<dbReference type="Pfam" id="PF00141">
    <property type="entry name" value="peroxidase"/>
    <property type="match status" value="1"/>
</dbReference>
<dbReference type="OrthoDB" id="2113341at2759"/>
<dbReference type="eggNOG" id="ENOG502QT8W">
    <property type="taxonomic scope" value="Eukaryota"/>
</dbReference>
<dbReference type="RefSeq" id="XP_007691071.1">
    <property type="nucleotide sequence ID" value="XM_007692881.1"/>
</dbReference>
<dbReference type="InterPro" id="IPR019794">
    <property type="entry name" value="Peroxidases_AS"/>
</dbReference>
<dbReference type="Gene3D" id="1.10.520.10">
    <property type="match status" value="1"/>
</dbReference>
<evidence type="ECO:0000256" key="9">
    <source>
        <dbReference type="RuleBase" id="RU004241"/>
    </source>
</evidence>
<dbReference type="GO" id="GO:0006979">
    <property type="term" value="P:response to oxidative stress"/>
    <property type="evidence" value="ECO:0007669"/>
    <property type="project" value="InterPro"/>
</dbReference>
<keyword evidence="5" id="KW-0349">Heme</keyword>
<reference evidence="12 13" key="1">
    <citation type="journal article" date="2013" name="PLoS Genet.">
        <title>Comparative genome structure, secondary metabolite, and effector coding capacity across Cochliobolus pathogens.</title>
        <authorList>
            <person name="Condon B.J."/>
            <person name="Leng Y."/>
            <person name="Wu D."/>
            <person name="Bushley K.E."/>
            <person name="Ohm R.A."/>
            <person name="Otillar R."/>
            <person name="Martin J."/>
            <person name="Schackwitz W."/>
            <person name="Grimwood J."/>
            <person name="MohdZainudin N."/>
            <person name="Xue C."/>
            <person name="Wang R."/>
            <person name="Manning V.A."/>
            <person name="Dhillon B."/>
            <person name="Tu Z.J."/>
            <person name="Steffenson B.J."/>
            <person name="Salamov A."/>
            <person name="Sun H."/>
            <person name="Lowry S."/>
            <person name="LaButti K."/>
            <person name="Han J."/>
            <person name="Copeland A."/>
            <person name="Lindquist E."/>
            <person name="Barry K."/>
            <person name="Schmutz J."/>
            <person name="Baker S.E."/>
            <person name="Ciuffetti L.M."/>
            <person name="Grigoriev I.V."/>
            <person name="Zhong S."/>
            <person name="Turgeon B.G."/>
        </authorList>
    </citation>
    <scope>NUCLEOTIDE SEQUENCE [LARGE SCALE GENOMIC DNA]</scope>
    <source>
        <strain evidence="12 13">ATCC 44560</strain>
    </source>
</reference>
<dbReference type="PROSITE" id="PS50873">
    <property type="entry name" value="PEROXIDASE_4"/>
    <property type="match status" value="1"/>
</dbReference>
<dbReference type="InterPro" id="IPR000823">
    <property type="entry name" value="Peroxidase_pln"/>
</dbReference>
<dbReference type="EMBL" id="KI964062">
    <property type="protein sequence ID" value="EUC42396.1"/>
    <property type="molecule type" value="Genomic_DNA"/>
</dbReference>
<dbReference type="PANTHER" id="PTHR31517">
    <property type="match status" value="1"/>
</dbReference>
<keyword evidence="10" id="KW-0732">Signal</keyword>
<evidence type="ECO:0000313" key="13">
    <source>
        <dbReference type="Proteomes" id="UP000054032"/>
    </source>
</evidence>
<accession>W6ZFW3</accession>
<keyword evidence="7 10" id="KW-0560">Oxidoreductase</keyword>
<evidence type="ECO:0000256" key="10">
    <source>
        <dbReference type="RuleBase" id="RU363051"/>
    </source>
</evidence>
<dbReference type="GO" id="GO:0046872">
    <property type="term" value="F:metal ion binding"/>
    <property type="evidence" value="ECO:0007669"/>
    <property type="project" value="UniProtKB-UniRule"/>
</dbReference>
<dbReference type="InterPro" id="IPR002016">
    <property type="entry name" value="Haem_peroxidase"/>
</dbReference>
<dbReference type="Gene3D" id="1.10.420.10">
    <property type="entry name" value="Peroxidase, domain 2"/>
    <property type="match status" value="1"/>
</dbReference>
<comment type="similarity">
    <text evidence="9">Belongs to the peroxidase family.</text>
</comment>
<dbReference type="PRINTS" id="PR00461">
    <property type="entry name" value="PLPEROXIDASE"/>
</dbReference>
<sequence length="298" mass="31820">MRPAAAITLLALAVTPISATDISPRAGGCPGVWQAIAGDLKNIFQGCNKAARSAVRAVFHDCMPDGCNGSLILSEEECSRVENLGLKDLCKTLNQKRRQYGVGAADMVQFAGAMALSACPLGPKVDALVGRRDSYKPAPPNGLPRSSDPVAKILGMFAAKGFYEIDVVALLGTHSIALQFQDDPSKAGRSLDSSPAVCDIRYFAETMAGTAPYSLASDRLMATTGTTRKSYAVFAKSTKKWADAFVPAWNRLAVIGNDVHTLQDCSYLIPKSEVPRARGVAHAQMMEKLAKKFIGEEH</sequence>